<dbReference type="GO" id="GO:0009117">
    <property type="term" value="P:nucleotide metabolic process"/>
    <property type="evidence" value="ECO:0007669"/>
    <property type="project" value="TreeGrafter"/>
</dbReference>
<comment type="caution">
    <text evidence="3">The sequence shown here is derived from an EMBL/GenBank/DDBJ whole genome shotgun (WGS) entry which is preliminary data.</text>
</comment>
<name>A0A967EV64_9PROT</name>
<evidence type="ECO:0000256" key="1">
    <source>
        <dbReference type="PROSITE-ProRule" id="PRU00464"/>
    </source>
</evidence>
<dbReference type="PANTHER" id="PTHR46648:SF1">
    <property type="entry name" value="ADENOSINE 5'-MONOPHOSPHORAMIDASE HNT1"/>
    <property type="match status" value="1"/>
</dbReference>
<dbReference type="EMBL" id="JAAQPH010000004">
    <property type="protein sequence ID" value="NIA68196.1"/>
    <property type="molecule type" value="Genomic_DNA"/>
</dbReference>
<proteinExistence type="predicted"/>
<evidence type="ECO:0000259" key="2">
    <source>
        <dbReference type="PROSITE" id="PS51084"/>
    </source>
</evidence>
<dbReference type="PANTHER" id="PTHR46648">
    <property type="entry name" value="HIT FAMILY PROTEIN 1"/>
    <property type="match status" value="1"/>
</dbReference>
<dbReference type="InterPro" id="IPR036265">
    <property type="entry name" value="HIT-like_sf"/>
</dbReference>
<dbReference type="SUPFAM" id="SSF54197">
    <property type="entry name" value="HIT-like"/>
    <property type="match status" value="1"/>
</dbReference>
<dbReference type="AlphaFoldDB" id="A0A967EV64"/>
<dbReference type="Proteomes" id="UP000761264">
    <property type="component" value="Unassembled WGS sequence"/>
</dbReference>
<reference evidence="3" key="1">
    <citation type="submission" date="2020-03" db="EMBL/GenBank/DDBJ databases">
        <title>Genome of Pelagibius litoralis DSM 21314T.</title>
        <authorList>
            <person name="Wang G."/>
        </authorList>
    </citation>
    <scope>NUCLEOTIDE SEQUENCE</scope>
    <source>
        <strain evidence="3">DSM 21314</strain>
    </source>
</reference>
<feature type="domain" description="HIT" evidence="2">
    <location>
        <begin position="9"/>
        <end position="111"/>
    </location>
</feature>
<feature type="short sequence motif" description="Histidine triad motif" evidence="1">
    <location>
        <begin position="96"/>
        <end position="100"/>
    </location>
</feature>
<sequence>MPESDCPMCRGAAADDELERTRVWEDAYWRLTVSLATIVPGFAYLEPKRHIAFITELDGEEARTFGTVLAASTRRLKEATDADIVYIYIFGDGVPHLHLHLAPHRAGDALNDQMIRGEITEEKMPNGMTRIVSLDFPPIPRERLLEIAARVREGLR</sequence>
<protein>
    <submittedName>
        <fullName evidence="3">HIT family protein</fullName>
    </submittedName>
</protein>
<dbReference type="Gene3D" id="3.30.428.10">
    <property type="entry name" value="HIT-like"/>
    <property type="match status" value="1"/>
</dbReference>
<dbReference type="PROSITE" id="PS51084">
    <property type="entry name" value="HIT_2"/>
    <property type="match status" value="1"/>
</dbReference>
<evidence type="ECO:0000313" key="3">
    <source>
        <dbReference type="EMBL" id="NIA68196.1"/>
    </source>
</evidence>
<dbReference type="Pfam" id="PF01230">
    <property type="entry name" value="HIT"/>
    <property type="match status" value="1"/>
</dbReference>
<dbReference type="InterPro" id="IPR011146">
    <property type="entry name" value="HIT-like"/>
</dbReference>
<accession>A0A967EV64</accession>
<dbReference type="GO" id="GO:0003824">
    <property type="term" value="F:catalytic activity"/>
    <property type="evidence" value="ECO:0007669"/>
    <property type="project" value="InterPro"/>
</dbReference>
<keyword evidence="4" id="KW-1185">Reference proteome</keyword>
<evidence type="ECO:0000313" key="4">
    <source>
        <dbReference type="Proteomes" id="UP000761264"/>
    </source>
</evidence>
<gene>
    <name evidence="3" type="ORF">HBA54_06290</name>
</gene>
<dbReference type="InterPro" id="IPR001310">
    <property type="entry name" value="Histidine_triad_HIT"/>
</dbReference>
<organism evidence="3 4">
    <name type="scientific">Pelagibius litoralis</name>
    <dbReference type="NCBI Taxonomy" id="374515"/>
    <lineage>
        <taxon>Bacteria</taxon>
        <taxon>Pseudomonadati</taxon>
        <taxon>Pseudomonadota</taxon>
        <taxon>Alphaproteobacteria</taxon>
        <taxon>Rhodospirillales</taxon>
        <taxon>Rhodovibrionaceae</taxon>
        <taxon>Pelagibius</taxon>
    </lineage>
</organism>
<dbReference type="RefSeq" id="WP_167222546.1">
    <property type="nucleotide sequence ID" value="NZ_JAAQPH010000004.1"/>
</dbReference>